<dbReference type="Gene3D" id="3.30.160.60">
    <property type="entry name" value="Classic Zinc Finger"/>
    <property type="match status" value="1"/>
</dbReference>
<accession>A0A443RX37</accession>
<dbReference type="PROSITE" id="PS50157">
    <property type="entry name" value="ZINC_FINGER_C2H2_2"/>
    <property type="match status" value="2"/>
</dbReference>
<dbReference type="InterPro" id="IPR036236">
    <property type="entry name" value="Znf_C2H2_sf"/>
</dbReference>
<keyword evidence="1" id="KW-0863">Zinc-finger</keyword>
<evidence type="ECO:0000313" key="5">
    <source>
        <dbReference type="Proteomes" id="UP000288716"/>
    </source>
</evidence>
<evidence type="ECO:0000256" key="2">
    <source>
        <dbReference type="SAM" id="MobiDB-lite"/>
    </source>
</evidence>
<dbReference type="EMBL" id="NCKV01023398">
    <property type="protein sequence ID" value="RWS19708.1"/>
    <property type="molecule type" value="Genomic_DNA"/>
</dbReference>
<name>A0A443RX37_9ACAR</name>
<keyword evidence="1" id="KW-0862">Zinc</keyword>
<keyword evidence="5" id="KW-1185">Reference proteome</keyword>
<feature type="region of interest" description="Disordered" evidence="2">
    <location>
        <begin position="172"/>
        <end position="218"/>
    </location>
</feature>
<comment type="caution">
    <text evidence="4">The sequence shown here is derived from an EMBL/GenBank/DDBJ whole genome shotgun (WGS) entry which is preliminary data.</text>
</comment>
<dbReference type="InterPro" id="IPR013087">
    <property type="entry name" value="Znf_C2H2_type"/>
</dbReference>
<dbReference type="VEuPathDB" id="VectorBase:LDEU012332"/>
<dbReference type="SMART" id="SM00355">
    <property type="entry name" value="ZnF_C2H2"/>
    <property type="match status" value="2"/>
</dbReference>
<feature type="domain" description="C2H2-type" evidence="3">
    <location>
        <begin position="279"/>
        <end position="307"/>
    </location>
</feature>
<feature type="compositionally biased region" description="Low complexity" evidence="2">
    <location>
        <begin position="188"/>
        <end position="202"/>
    </location>
</feature>
<dbReference type="Pfam" id="PF00096">
    <property type="entry name" value="zf-C2H2"/>
    <property type="match status" value="1"/>
</dbReference>
<evidence type="ECO:0000313" key="4">
    <source>
        <dbReference type="EMBL" id="RWS19708.1"/>
    </source>
</evidence>
<reference evidence="4 5" key="1">
    <citation type="journal article" date="2018" name="Gigascience">
        <title>Genomes of trombidid mites reveal novel predicted allergens and laterally-transferred genes associated with secondary metabolism.</title>
        <authorList>
            <person name="Dong X."/>
            <person name="Chaisiri K."/>
            <person name="Xia D."/>
            <person name="Armstrong S.D."/>
            <person name="Fang Y."/>
            <person name="Donnelly M.J."/>
            <person name="Kadowaki T."/>
            <person name="McGarry J.W."/>
            <person name="Darby A.C."/>
            <person name="Makepeace B.L."/>
        </authorList>
    </citation>
    <scope>NUCLEOTIDE SEQUENCE [LARGE SCALE GENOMIC DNA]</scope>
    <source>
        <strain evidence="4">UoL-UT</strain>
    </source>
</reference>
<dbReference type="Proteomes" id="UP000288716">
    <property type="component" value="Unassembled WGS sequence"/>
</dbReference>
<dbReference type="OrthoDB" id="3565419at2759"/>
<sequence length="309" mass="35981">MFLTFDLKFMKIITKCFEVKDEAMKFFDLLFKWYNKHGKKKVFKHFPWRYITMEQYANYIRPLGVISDDKFISAFRKKRKVKNEAESKVNKYELLKPELEIRSNVGNDDDDVIILEEKTSNLHSQNEELDYDVIILDDNDKTSDNINPTTLTQCDENEQNCCEESEAHSFNTETEIYTSDAEDNTTISSSLENNKNTNNNVESSEKRNKNNSPIPTNRRQCAIKSTTPKNLASKSKSFEAMFRKAGSLRFNCPVCAKEYIRWSRLLRHIKLVHESPQIHTCNICGKQLSTKMILSRHMIGVHKITPPGK</sequence>
<keyword evidence="1" id="KW-0479">Metal-binding</keyword>
<dbReference type="PROSITE" id="PS00028">
    <property type="entry name" value="ZINC_FINGER_C2H2_1"/>
    <property type="match status" value="2"/>
</dbReference>
<protein>
    <recommendedName>
        <fullName evidence="3">C2H2-type domain-containing protein</fullName>
    </recommendedName>
</protein>
<dbReference type="SUPFAM" id="SSF57667">
    <property type="entry name" value="beta-beta-alpha zinc fingers"/>
    <property type="match status" value="1"/>
</dbReference>
<dbReference type="AlphaFoldDB" id="A0A443RX37"/>
<evidence type="ECO:0000259" key="3">
    <source>
        <dbReference type="PROSITE" id="PS50157"/>
    </source>
</evidence>
<proteinExistence type="predicted"/>
<gene>
    <name evidence="4" type="ORF">B4U80_12235</name>
</gene>
<dbReference type="GO" id="GO:0008270">
    <property type="term" value="F:zinc ion binding"/>
    <property type="evidence" value="ECO:0007669"/>
    <property type="project" value="UniProtKB-KW"/>
</dbReference>
<feature type="domain" description="C2H2-type" evidence="3">
    <location>
        <begin position="250"/>
        <end position="278"/>
    </location>
</feature>
<organism evidence="4 5">
    <name type="scientific">Leptotrombidium deliense</name>
    <dbReference type="NCBI Taxonomy" id="299467"/>
    <lineage>
        <taxon>Eukaryota</taxon>
        <taxon>Metazoa</taxon>
        <taxon>Ecdysozoa</taxon>
        <taxon>Arthropoda</taxon>
        <taxon>Chelicerata</taxon>
        <taxon>Arachnida</taxon>
        <taxon>Acari</taxon>
        <taxon>Acariformes</taxon>
        <taxon>Trombidiformes</taxon>
        <taxon>Prostigmata</taxon>
        <taxon>Anystina</taxon>
        <taxon>Parasitengona</taxon>
        <taxon>Trombiculoidea</taxon>
        <taxon>Trombiculidae</taxon>
        <taxon>Leptotrombidium</taxon>
    </lineage>
</organism>
<evidence type="ECO:0000256" key="1">
    <source>
        <dbReference type="PROSITE-ProRule" id="PRU00042"/>
    </source>
</evidence>